<dbReference type="AlphaFoldDB" id="A0A3B1JPT0"/>
<evidence type="ECO:0000313" key="6">
    <source>
        <dbReference type="Proteomes" id="UP000018467"/>
    </source>
</evidence>
<dbReference type="InterPro" id="IPR036179">
    <property type="entry name" value="Ig-like_dom_sf"/>
</dbReference>
<dbReference type="InterPro" id="IPR003599">
    <property type="entry name" value="Ig_sub"/>
</dbReference>
<dbReference type="GO" id="GO:0005886">
    <property type="term" value="C:plasma membrane"/>
    <property type="evidence" value="ECO:0007669"/>
    <property type="project" value="TreeGrafter"/>
</dbReference>
<dbReference type="SUPFAM" id="SSF48726">
    <property type="entry name" value="Immunoglobulin"/>
    <property type="match status" value="2"/>
</dbReference>
<comment type="subcellular location">
    <subcellularLocation>
        <location evidence="1">Membrane</location>
    </subcellularLocation>
</comment>
<evidence type="ECO:0000256" key="1">
    <source>
        <dbReference type="ARBA" id="ARBA00004370"/>
    </source>
</evidence>
<reference evidence="5" key="4">
    <citation type="submission" date="2025-09" db="UniProtKB">
        <authorList>
            <consortium name="Ensembl"/>
        </authorList>
    </citation>
    <scope>IDENTIFICATION</scope>
</reference>
<dbReference type="Gene3D" id="2.60.40.10">
    <property type="entry name" value="Immunoglobulins"/>
    <property type="match status" value="2"/>
</dbReference>
<dbReference type="InParanoid" id="A0A3B1JPT0"/>
<dbReference type="Ensembl" id="ENSAMXT00000045860.1">
    <property type="protein sequence ID" value="ENSAMXP00000044397.1"/>
    <property type="gene ID" value="ENSAMXG00000036648.1"/>
</dbReference>
<name>A0A3B1JPT0_ASTMX</name>
<proteinExistence type="predicted"/>
<keyword evidence="6" id="KW-1185">Reference proteome</keyword>
<dbReference type="GO" id="GO:0004888">
    <property type="term" value="F:transmembrane signaling receptor activity"/>
    <property type="evidence" value="ECO:0007669"/>
    <property type="project" value="TreeGrafter"/>
</dbReference>
<dbReference type="PROSITE" id="PS50835">
    <property type="entry name" value="IG_LIKE"/>
    <property type="match status" value="1"/>
</dbReference>
<dbReference type="SMART" id="SM00409">
    <property type="entry name" value="IG"/>
    <property type="match status" value="2"/>
</dbReference>
<organism evidence="5 6">
    <name type="scientific">Astyanax mexicanus</name>
    <name type="common">Blind cave fish</name>
    <name type="synonym">Astyanax fasciatus mexicanus</name>
    <dbReference type="NCBI Taxonomy" id="7994"/>
    <lineage>
        <taxon>Eukaryota</taxon>
        <taxon>Metazoa</taxon>
        <taxon>Chordata</taxon>
        <taxon>Craniata</taxon>
        <taxon>Vertebrata</taxon>
        <taxon>Euteleostomi</taxon>
        <taxon>Actinopterygii</taxon>
        <taxon>Neopterygii</taxon>
        <taxon>Teleostei</taxon>
        <taxon>Ostariophysi</taxon>
        <taxon>Characiformes</taxon>
        <taxon>Characoidei</taxon>
        <taxon>Acestrorhamphidae</taxon>
        <taxon>Acestrorhamphinae</taxon>
        <taxon>Astyanax</taxon>
    </lineage>
</organism>
<sequence>MCLELTFSLSKILEEVLHYYKLLVLISTEEAGFGVKFCFFSAGSESVKTLKRLTVRRGGSLTVPCLYEEEYKSHRKYWCKGGTWSSCTIVAKTNTRNTGISITDHPSQNMFTVDLKKLQDSDSGWYWCALEIDVSTTHSLLLHSDPAVWVENSRVIGQEGGGVSVQGNYSSGYKNEEKKWCRFKDWSCYTFQDSTVKISDDENRGSFRVEMIGLQESDAGWYWISAGGVAVTVHLTVTERPTSKMILISRKNEERTQNSKCLISDEPSFQTEPPISSNSSCEAVLCMCVIYTEGTVQTKR</sequence>
<feature type="domain" description="Ig-like" evidence="4">
    <location>
        <begin position="44"/>
        <end position="139"/>
    </location>
</feature>
<evidence type="ECO:0000256" key="3">
    <source>
        <dbReference type="ARBA" id="ARBA00023136"/>
    </source>
</evidence>
<dbReference type="Pfam" id="PF07686">
    <property type="entry name" value="V-set"/>
    <property type="match status" value="1"/>
</dbReference>
<protein>
    <recommendedName>
        <fullName evidence="4">Ig-like domain-containing protein</fullName>
    </recommendedName>
</protein>
<dbReference type="Proteomes" id="UP000018467">
    <property type="component" value="Unassembled WGS sequence"/>
</dbReference>
<reference evidence="6" key="2">
    <citation type="journal article" date="2014" name="Nat. Commun.">
        <title>The cavefish genome reveals candidate genes for eye loss.</title>
        <authorList>
            <person name="McGaugh S.E."/>
            <person name="Gross J.B."/>
            <person name="Aken B."/>
            <person name="Blin M."/>
            <person name="Borowsky R."/>
            <person name="Chalopin D."/>
            <person name="Hinaux H."/>
            <person name="Jeffery W.R."/>
            <person name="Keene A."/>
            <person name="Ma L."/>
            <person name="Minx P."/>
            <person name="Murphy D."/>
            <person name="O'Quin K.E."/>
            <person name="Retaux S."/>
            <person name="Rohner N."/>
            <person name="Searle S.M."/>
            <person name="Stahl B.A."/>
            <person name="Tabin C."/>
            <person name="Volff J.N."/>
            <person name="Yoshizawa M."/>
            <person name="Warren W.C."/>
        </authorList>
    </citation>
    <scope>NUCLEOTIDE SEQUENCE [LARGE SCALE GENOMIC DNA]</scope>
    <source>
        <strain evidence="6">female</strain>
    </source>
</reference>
<dbReference type="GeneTree" id="ENSGT00950000182977"/>
<dbReference type="PANTHER" id="PTHR11860:SF87">
    <property type="entry name" value="CMRF35-LIKE MOLECULE 8"/>
    <property type="match status" value="1"/>
</dbReference>
<reference evidence="5" key="3">
    <citation type="submission" date="2025-08" db="UniProtKB">
        <authorList>
            <consortium name="Ensembl"/>
        </authorList>
    </citation>
    <scope>IDENTIFICATION</scope>
</reference>
<evidence type="ECO:0000259" key="4">
    <source>
        <dbReference type="PROSITE" id="PS50835"/>
    </source>
</evidence>
<dbReference type="InterPro" id="IPR013106">
    <property type="entry name" value="Ig_V-set"/>
</dbReference>
<reference evidence="6" key="1">
    <citation type="submission" date="2013-03" db="EMBL/GenBank/DDBJ databases">
        <authorList>
            <person name="Jeffery W."/>
            <person name="Warren W."/>
            <person name="Wilson R.K."/>
        </authorList>
    </citation>
    <scope>NUCLEOTIDE SEQUENCE</scope>
    <source>
        <strain evidence="6">female</strain>
    </source>
</reference>
<keyword evidence="2" id="KW-0812">Transmembrane</keyword>
<accession>A0A3B1JPT0</accession>
<keyword evidence="3" id="KW-0472">Membrane</keyword>
<dbReference type="PANTHER" id="PTHR11860">
    <property type="entry name" value="POLYMERIC-IMMUNOGLOBULIN RECEPTOR"/>
    <property type="match status" value="1"/>
</dbReference>
<dbReference type="InterPro" id="IPR007110">
    <property type="entry name" value="Ig-like_dom"/>
</dbReference>
<evidence type="ECO:0000256" key="2">
    <source>
        <dbReference type="ARBA" id="ARBA00022692"/>
    </source>
</evidence>
<dbReference type="InterPro" id="IPR013783">
    <property type="entry name" value="Ig-like_fold"/>
</dbReference>
<evidence type="ECO:0000313" key="5">
    <source>
        <dbReference type="Ensembl" id="ENSAMXP00000044397.1"/>
    </source>
</evidence>
<dbReference type="InterPro" id="IPR050671">
    <property type="entry name" value="CD300_family_receptors"/>
</dbReference>